<comment type="caution">
    <text evidence="5">The sequence shown here is derived from an EMBL/GenBank/DDBJ whole genome shotgun (WGS) entry which is preliminary data.</text>
</comment>
<dbReference type="AlphaFoldDB" id="A0A329T1V9"/>
<evidence type="ECO:0000313" key="1">
    <source>
        <dbReference type="EMBL" id="KAG2869165.1"/>
    </source>
</evidence>
<accession>A0A329T1V9</accession>
<dbReference type="Proteomes" id="UP000697107">
    <property type="component" value="Unassembled WGS sequence"/>
</dbReference>
<evidence type="ECO:0000313" key="4">
    <source>
        <dbReference type="EMBL" id="KAG2995817.1"/>
    </source>
</evidence>
<reference evidence="1" key="2">
    <citation type="submission" date="2018-10" db="EMBL/GenBank/DDBJ databases">
        <title>Effector identification in a new, highly contiguous assembly of the strawberry crown rot pathogen Phytophthora cactorum.</title>
        <authorList>
            <person name="Armitage A.D."/>
            <person name="Nellist C.F."/>
            <person name="Bates H."/>
            <person name="Vickerstaff R.J."/>
            <person name="Harrison R.J."/>
        </authorList>
    </citation>
    <scope>NUCLEOTIDE SEQUENCE</scope>
    <source>
        <strain evidence="1">15-7</strain>
        <strain evidence="2">4032</strain>
        <strain evidence="3">4040</strain>
        <strain evidence="4">P415</strain>
    </source>
</reference>
<dbReference type="EMBL" id="MJFZ01000003">
    <property type="protein sequence ID" value="RAW43543.1"/>
    <property type="molecule type" value="Genomic_DNA"/>
</dbReference>
<dbReference type="EMBL" id="RCML01000044">
    <property type="protein sequence ID" value="KAG2995817.1"/>
    <property type="molecule type" value="Genomic_DNA"/>
</dbReference>
<evidence type="ECO:0000313" key="2">
    <source>
        <dbReference type="EMBL" id="KAG2939634.1"/>
    </source>
</evidence>
<dbReference type="OrthoDB" id="101778at2759"/>
<dbReference type="Proteomes" id="UP000774804">
    <property type="component" value="Unassembled WGS sequence"/>
</dbReference>
<dbReference type="EMBL" id="RCMI01000047">
    <property type="protein sequence ID" value="KAG2939634.1"/>
    <property type="molecule type" value="Genomic_DNA"/>
</dbReference>
<dbReference type="VEuPathDB" id="FungiDB:PC110_g279"/>
<proteinExistence type="predicted"/>
<dbReference type="EMBL" id="RCMG01000004">
    <property type="protein sequence ID" value="KAG2869165.1"/>
    <property type="molecule type" value="Genomic_DNA"/>
</dbReference>
<sequence>MDASDYGLCALDTSPKVALTYPFSDHERGLISAFKSGAPNRFDINFRELLSCVFAVHEWGAR</sequence>
<dbReference type="Proteomes" id="UP000736787">
    <property type="component" value="Unassembled WGS sequence"/>
</dbReference>
<dbReference type="Proteomes" id="UP000251314">
    <property type="component" value="Unassembled WGS sequence"/>
</dbReference>
<name>A0A329T1V9_9STRA</name>
<gene>
    <name evidence="5" type="ORF">PC110_g279</name>
    <name evidence="1" type="ORF">PC113_g396</name>
    <name evidence="2" type="ORF">PC115_g2985</name>
    <name evidence="3" type="ORF">PC117_g4904</name>
    <name evidence="4" type="ORF">PC118_g2809</name>
</gene>
<organism evidence="5 6">
    <name type="scientific">Phytophthora cactorum</name>
    <dbReference type="NCBI Taxonomy" id="29920"/>
    <lineage>
        <taxon>Eukaryota</taxon>
        <taxon>Sar</taxon>
        <taxon>Stramenopiles</taxon>
        <taxon>Oomycota</taxon>
        <taxon>Peronosporomycetes</taxon>
        <taxon>Peronosporales</taxon>
        <taxon>Peronosporaceae</taxon>
        <taxon>Phytophthora</taxon>
    </lineage>
</organism>
<reference evidence="5 6" key="1">
    <citation type="submission" date="2018-01" db="EMBL/GenBank/DDBJ databases">
        <title>Draft genome of the strawberry crown rot pathogen Phytophthora cactorum.</title>
        <authorList>
            <person name="Armitage A.D."/>
            <person name="Lysoe E."/>
            <person name="Nellist C.F."/>
            <person name="Harrison R.J."/>
            <person name="Brurberg M.B."/>
        </authorList>
    </citation>
    <scope>NUCLEOTIDE SEQUENCE [LARGE SCALE GENOMIC DNA]</scope>
    <source>
        <strain evidence="5 6">10300</strain>
    </source>
</reference>
<evidence type="ECO:0000313" key="6">
    <source>
        <dbReference type="Proteomes" id="UP000251314"/>
    </source>
</evidence>
<keyword evidence="6" id="KW-1185">Reference proteome</keyword>
<protein>
    <submittedName>
        <fullName evidence="5">Uncharacterized protein</fullName>
    </submittedName>
</protein>
<evidence type="ECO:0000313" key="3">
    <source>
        <dbReference type="EMBL" id="KAG2949892.1"/>
    </source>
</evidence>
<dbReference type="Proteomes" id="UP000735874">
    <property type="component" value="Unassembled WGS sequence"/>
</dbReference>
<evidence type="ECO:0000313" key="5">
    <source>
        <dbReference type="EMBL" id="RAW43543.1"/>
    </source>
</evidence>
<dbReference type="EMBL" id="RCMK01000082">
    <property type="protein sequence ID" value="KAG2949892.1"/>
    <property type="molecule type" value="Genomic_DNA"/>
</dbReference>